<reference evidence="8 10" key="1">
    <citation type="journal article" date="2008" name="Science">
        <title>The Physcomitrella genome reveals evolutionary insights into the conquest of land by plants.</title>
        <authorList>
            <person name="Rensing S."/>
            <person name="Lang D."/>
            <person name="Zimmer A."/>
            <person name="Terry A."/>
            <person name="Salamov A."/>
            <person name="Shapiro H."/>
            <person name="Nishiyama T."/>
            <person name="Perroud P.-F."/>
            <person name="Lindquist E."/>
            <person name="Kamisugi Y."/>
            <person name="Tanahashi T."/>
            <person name="Sakakibara K."/>
            <person name="Fujita T."/>
            <person name="Oishi K."/>
            <person name="Shin-I T."/>
            <person name="Kuroki Y."/>
            <person name="Toyoda A."/>
            <person name="Suzuki Y."/>
            <person name="Hashimoto A."/>
            <person name="Yamaguchi K."/>
            <person name="Sugano A."/>
            <person name="Kohara Y."/>
            <person name="Fujiyama A."/>
            <person name="Anterola A."/>
            <person name="Aoki S."/>
            <person name="Ashton N."/>
            <person name="Barbazuk W.B."/>
            <person name="Barker E."/>
            <person name="Bennetzen J."/>
            <person name="Bezanilla M."/>
            <person name="Blankenship R."/>
            <person name="Cho S.H."/>
            <person name="Dutcher S."/>
            <person name="Estelle M."/>
            <person name="Fawcett J.A."/>
            <person name="Gundlach H."/>
            <person name="Hanada K."/>
            <person name="Heyl A."/>
            <person name="Hicks K.A."/>
            <person name="Hugh J."/>
            <person name="Lohr M."/>
            <person name="Mayer K."/>
            <person name="Melkozernov A."/>
            <person name="Murata T."/>
            <person name="Nelson D."/>
            <person name="Pils B."/>
            <person name="Prigge M."/>
            <person name="Reiss B."/>
            <person name="Renner T."/>
            <person name="Rombauts S."/>
            <person name="Rushton P."/>
            <person name="Sanderfoot A."/>
            <person name="Schween G."/>
            <person name="Shiu S.-H."/>
            <person name="Stueber K."/>
            <person name="Theodoulou F.L."/>
            <person name="Tu H."/>
            <person name="Van de Peer Y."/>
            <person name="Verrier P.J."/>
            <person name="Waters E."/>
            <person name="Wood A."/>
            <person name="Yang L."/>
            <person name="Cove D."/>
            <person name="Cuming A."/>
            <person name="Hasebe M."/>
            <person name="Lucas S."/>
            <person name="Mishler D.B."/>
            <person name="Reski R."/>
            <person name="Grigoriev I."/>
            <person name="Quatrano R.S."/>
            <person name="Boore J.L."/>
        </authorList>
    </citation>
    <scope>NUCLEOTIDE SEQUENCE [LARGE SCALE GENOMIC DNA]</scope>
    <source>
        <strain evidence="9 10">cv. Gransden 2004</strain>
    </source>
</reference>
<dbReference type="SUPFAM" id="SSF118290">
    <property type="entry name" value="WRKY DNA-binding domain"/>
    <property type="match status" value="1"/>
</dbReference>
<dbReference type="GeneID" id="112282291"/>
<dbReference type="HOGENOM" id="CLU_710578_0_0_1"/>
<dbReference type="SMART" id="SM00774">
    <property type="entry name" value="WRKY"/>
    <property type="match status" value="1"/>
</dbReference>
<feature type="compositionally biased region" description="Polar residues" evidence="6">
    <location>
        <begin position="263"/>
        <end position="275"/>
    </location>
</feature>
<evidence type="ECO:0000256" key="1">
    <source>
        <dbReference type="ARBA" id="ARBA00004123"/>
    </source>
</evidence>
<keyword evidence="10" id="KW-1185">Reference proteome</keyword>
<dbReference type="GO" id="GO:0006355">
    <property type="term" value="P:regulation of DNA-templated transcription"/>
    <property type="evidence" value="ECO:0000318"/>
    <property type="project" value="GO_Central"/>
</dbReference>
<reference evidence="9" key="3">
    <citation type="submission" date="2020-12" db="UniProtKB">
        <authorList>
            <consortium name="EnsemblPlants"/>
        </authorList>
    </citation>
    <scope>IDENTIFICATION</scope>
</reference>
<evidence type="ECO:0000313" key="8">
    <source>
        <dbReference type="EMBL" id="PNR53888.1"/>
    </source>
</evidence>
<evidence type="ECO:0000256" key="4">
    <source>
        <dbReference type="ARBA" id="ARBA00023163"/>
    </source>
</evidence>
<dbReference type="EMBL" id="ABEU02000005">
    <property type="protein sequence ID" value="PNR53888.1"/>
    <property type="molecule type" value="Genomic_DNA"/>
</dbReference>
<accession>A9TI67</accession>
<dbReference type="RefSeq" id="XP_024375490.1">
    <property type="nucleotide sequence ID" value="XM_024519722.2"/>
</dbReference>
<dbReference type="Proteomes" id="UP000006727">
    <property type="component" value="Chromosome 5"/>
</dbReference>
<dbReference type="Pfam" id="PF03106">
    <property type="entry name" value="WRKY"/>
    <property type="match status" value="1"/>
</dbReference>
<keyword evidence="2" id="KW-0805">Transcription regulation</keyword>
<proteinExistence type="predicted"/>
<sequence length="589" mass="65179">MEGIGNLVRQGSMSRLRGSQWTSEHCVLKVEEMLSKAIVHQEDLLRMLTSNLPDCLAGSQDGSPHMAPVAITDVIYPSVLVSLKSKVENSMDWCQLALCRLREIVLHTSSLARSPTAQHSTGSSVGSGHLPLFPKGSDAESAAVQLRGNHAHSLSRLCVPTPLSPLKALRKEPLVPHSFAVQDRNCSAWKAGNRLSHDYFAPQLNKPPSVPPGEDSSSPKGQHQQRRNSARLPASMHMAVSDWPTTLSDTGSPIHSASVPRSLPSNPQQCSPSYHMSNVALEPSLDGAEVMDYKNQSIAEDQSYFNKLPRENRTRNSFRKSEVRKFSGNEAKVEVVLQRLNGNKKGIPDDGHRGWKKYGNKSIQNSNHCRGYYKCSVKECRAKKMVQPTDKDPMVFEITYVGKHTCSSTGYKRNRSTRGSAGSPAQLESIQDHLQGHDKPGVTMDDKLTTFQDSHISSTDCKKRSNVEMDQVENSRIWTGSNSVDGGLTEPLHGSPSGKRVRRSKDDKDCPDNYSYMNNMAISTITTASEDREQAVEDEDGSLDTYLHQSSRHHQAVYWFQESLSWADFDIEGNLSTGQKSVNIDNHSS</sequence>
<feature type="region of interest" description="Disordered" evidence="6">
    <location>
        <begin position="478"/>
        <end position="515"/>
    </location>
</feature>
<dbReference type="Gramene" id="Pp3c5_12130V3.1">
    <property type="protein sequence ID" value="Pp3c5_12130V3.1"/>
    <property type="gene ID" value="Pp3c5_12130"/>
</dbReference>
<feature type="domain" description="WRKY" evidence="7">
    <location>
        <begin position="355"/>
        <end position="409"/>
    </location>
</feature>
<feature type="region of interest" description="Disordered" evidence="6">
    <location>
        <begin position="199"/>
        <end position="275"/>
    </location>
</feature>
<dbReference type="Gene3D" id="2.20.25.80">
    <property type="entry name" value="WRKY domain"/>
    <property type="match status" value="1"/>
</dbReference>
<reference evidence="8 10" key="2">
    <citation type="journal article" date="2018" name="Plant J.">
        <title>The Physcomitrella patens chromosome-scale assembly reveals moss genome structure and evolution.</title>
        <authorList>
            <person name="Lang D."/>
            <person name="Ullrich K.K."/>
            <person name="Murat F."/>
            <person name="Fuchs J."/>
            <person name="Jenkins J."/>
            <person name="Haas F.B."/>
            <person name="Piednoel M."/>
            <person name="Gundlach H."/>
            <person name="Van Bel M."/>
            <person name="Meyberg R."/>
            <person name="Vives C."/>
            <person name="Morata J."/>
            <person name="Symeonidi A."/>
            <person name="Hiss M."/>
            <person name="Muchero W."/>
            <person name="Kamisugi Y."/>
            <person name="Saleh O."/>
            <person name="Blanc G."/>
            <person name="Decker E.L."/>
            <person name="van Gessel N."/>
            <person name="Grimwood J."/>
            <person name="Hayes R.D."/>
            <person name="Graham S.W."/>
            <person name="Gunter L.E."/>
            <person name="McDaniel S.F."/>
            <person name="Hoernstein S.N.W."/>
            <person name="Larsson A."/>
            <person name="Li F.W."/>
            <person name="Perroud P.F."/>
            <person name="Phillips J."/>
            <person name="Ranjan P."/>
            <person name="Rokshar D.S."/>
            <person name="Rothfels C.J."/>
            <person name="Schneider L."/>
            <person name="Shu S."/>
            <person name="Stevenson D.W."/>
            <person name="Thummler F."/>
            <person name="Tillich M."/>
            <person name="Villarreal Aguilar J.C."/>
            <person name="Widiez T."/>
            <person name="Wong G.K."/>
            <person name="Wymore A."/>
            <person name="Zhang Y."/>
            <person name="Zimmer A.D."/>
            <person name="Quatrano R.S."/>
            <person name="Mayer K.F.X."/>
            <person name="Goodstein D."/>
            <person name="Casacuberta J.M."/>
            <person name="Vandepoele K."/>
            <person name="Reski R."/>
            <person name="Cuming A.C."/>
            <person name="Tuskan G.A."/>
            <person name="Maumus F."/>
            <person name="Salse J."/>
            <person name="Schmutz J."/>
            <person name="Rensing S.A."/>
        </authorList>
    </citation>
    <scope>NUCLEOTIDE SEQUENCE [LARGE SCALE GENOMIC DNA]</scope>
    <source>
        <strain evidence="9 10">cv. Gransden 2004</strain>
    </source>
</reference>
<dbReference type="PANTHER" id="PTHR31282">
    <property type="entry name" value="WRKY TRANSCRIPTION FACTOR 21-RELATED"/>
    <property type="match status" value="1"/>
</dbReference>
<dbReference type="EnsemblPlants" id="Pp3c5_12130V3.1">
    <property type="protein sequence ID" value="Pp3c5_12130V3.1"/>
    <property type="gene ID" value="Pp3c5_12130"/>
</dbReference>
<dbReference type="OrthoDB" id="1888929at2759"/>
<keyword evidence="4" id="KW-0804">Transcription</keyword>
<dbReference type="GO" id="GO:0005634">
    <property type="term" value="C:nucleus"/>
    <property type="evidence" value="ECO:0000318"/>
    <property type="project" value="GO_Central"/>
</dbReference>
<feature type="region of interest" description="Disordered" evidence="6">
    <location>
        <begin position="113"/>
        <end position="136"/>
    </location>
</feature>
<evidence type="ECO:0000256" key="5">
    <source>
        <dbReference type="ARBA" id="ARBA00023242"/>
    </source>
</evidence>
<comment type="subcellular location">
    <subcellularLocation>
        <location evidence="1">Nucleus</location>
    </subcellularLocation>
</comment>
<dbReference type="GO" id="GO:0003700">
    <property type="term" value="F:DNA-binding transcription factor activity"/>
    <property type="evidence" value="ECO:0000318"/>
    <property type="project" value="GO_Central"/>
</dbReference>
<dbReference type="InterPro" id="IPR044810">
    <property type="entry name" value="WRKY_plant"/>
</dbReference>
<evidence type="ECO:0000256" key="6">
    <source>
        <dbReference type="SAM" id="MobiDB-lite"/>
    </source>
</evidence>
<evidence type="ECO:0000256" key="2">
    <source>
        <dbReference type="ARBA" id="ARBA00023015"/>
    </source>
</evidence>
<dbReference type="GO" id="GO:0000976">
    <property type="term" value="F:transcription cis-regulatory region binding"/>
    <property type="evidence" value="ECO:0000318"/>
    <property type="project" value="GO_Central"/>
</dbReference>
<protein>
    <recommendedName>
        <fullName evidence="7">WRKY domain-containing protein</fullName>
    </recommendedName>
</protein>
<gene>
    <name evidence="9" type="primary">LOC112282291</name>
    <name evidence="8" type="ORF">PHYPA_007563</name>
</gene>
<dbReference type="InterPro" id="IPR003657">
    <property type="entry name" value="WRKY_dom"/>
</dbReference>
<evidence type="ECO:0000313" key="10">
    <source>
        <dbReference type="Proteomes" id="UP000006727"/>
    </source>
</evidence>
<feature type="compositionally biased region" description="Polar residues" evidence="6">
    <location>
        <begin position="243"/>
        <end position="255"/>
    </location>
</feature>
<evidence type="ECO:0000313" key="9">
    <source>
        <dbReference type="EnsemblPlants" id="Pp3c5_12130V3.1"/>
    </source>
</evidence>
<name>A9TI67_PHYPA</name>
<evidence type="ECO:0000256" key="3">
    <source>
        <dbReference type="ARBA" id="ARBA00023125"/>
    </source>
</evidence>
<keyword evidence="5" id="KW-0539">Nucleus</keyword>
<evidence type="ECO:0000259" key="7">
    <source>
        <dbReference type="PROSITE" id="PS50811"/>
    </source>
</evidence>
<dbReference type="PROSITE" id="PS50811">
    <property type="entry name" value="WRKY"/>
    <property type="match status" value="1"/>
</dbReference>
<dbReference type="InterPro" id="IPR036576">
    <property type="entry name" value="WRKY_dom_sf"/>
</dbReference>
<dbReference type="AlphaFoldDB" id="A9TI67"/>
<dbReference type="PaxDb" id="3218-PP1S236_15V6.1"/>
<feature type="compositionally biased region" description="Polar residues" evidence="6">
    <location>
        <begin position="113"/>
        <end position="126"/>
    </location>
</feature>
<organism evidence="8">
    <name type="scientific">Physcomitrium patens</name>
    <name type="common">Spreading-leaved earth moss</name>
    <name type="synonym">Physcomitrella patens</name>
    <dbReference type="NCBI Taxonomy" id="3218"/>
    <lineage>
        <taxon>Eukaryota</taxon>
        <taxon>Viridiplantae</taxon>
        <taxon>Streptophyta</taxon>
        <taxon>Embryophyta</taxon>
        <taxon>Bryophyta</taxon>
        <taxon>Bryophytina</taxon>
        <taxon>Bryopsida</taxon>
        <taxon>Funariidae</taxon>
        <taxon>Funariales</taxon>
        <taxon>Funariaceae</taxon>
        <taxon>Physcomitrium</taxon>
    </lineage>
</organism>
<keyword evidence="3" id="KW-0238">DNA-binding</keyword>